<dbReference type="GO" id="GO:0003677">
    <property type="term" value="F:DNA binding"/>
    <property type="evidence" value="ECO:0007669"/>
    <property type="project" value="UniProtKB-KW"/>
</dbReference>
<sequence>MVKKLLGDAVREERLRRNLSQNSLAEQAKISLRTVSDIENYIGNPQLETLYALATYLHISIDAIFSNQKTNPDSTMQQIMAELNSCPEEQKQLALSTLRGLLDGFKNLS</sequence>
<evidence type="ECO:0000256" key="1">
    <source>
        <dbReference type="ARBA" id="ARBA00023125"/>
    </source>
</evidence>
<evidence type="ECO:0000313" key="3">
    <source>
        <dbReference type="EMBL" id="CUM70015.1"/>
    </source>
</evidence>
<gene>
    <name evidence="3" type="ORF">ERS852425_00098</name>
</gene>
<accession>A0A173QWN3</accession>
<protein>
    <submittedName>
        <fullName evidence="3">Anaerobic benzoate catabolism transcriptional regulator</fullName>
    </submittedName>
</protein>
<dbReference type="PANTHER" id="PTHR46558">
    <property type="entry name" value="TRACRIPTIONAL REGULATORY PROTEIN-RELATED-RELATED"/>
    <property type="match status" value="1"/>
</dbReference>
<reference evidence="3 4" key="1">
    <citation type="submission" date="2015-09" db="EMBL/GenBank/DDBJ databases">
        <authorList>
            <consortium name="Pathogen Informatics"/>
        </authorList>
    </citation>
    <scope>NUCLEOTIDE SEQUENCE [LARGE SCALE GENOMIC DNA]</scope>
    <source>
        <strain evidence="3 4">2789STDY5608868</strain>
    </source>
</reference>
<dbReference type="InterPro" id="IPR001387">
    <property type="entry name" value="Cro/C1-type_HTH"/>
</dbReference>
<dbReference type="AlphaFoldDB" id="A0A173QWN3"/>
<evidence type="ECO:0000259" key="2">
    <source>
        <dbReference type="PROSITE" id="PS50943"/>
    </source>
</evidence>
<dbReference type="SUPFAM" id="SSF47413">
    <property type="entry name" value="lambda repressor-like DNA-binding domains"/>
    <property type="match status" value="1"/>
</dbReference>
<dbReference type="PANTHER" id="PTHR46558:SF11">
    <property type="entry name" value="HTH-TYPE TRANSCRIPTIONAL REGULATOR XRE"/>
    <property type="match status" value="1"/>
</dbReference>
<evidence type="ECO:0000313" key="4">
    <source>
        <dbReference type="Proteomes" id="UP000095598"/>
    </source>
</evidence>
<dbReference type="Proteomes" id="UP000095598">
    <property type="component" value="Unassembled WGS sequence"/>
</dbReference>
<feature type="domain" description="HTH cro/C1-type" evidence="2">
    <location>
        <begin position="10"/>
        <end position="64"/>
    </location>
</feature>
<dbReference type="CDD" id="cd00093">
    <property type="entry name" value="HTH_XRE"/>
    <property type="match status" value="1"/>
</dbReference>
<dbReference type="GeneID" id="92823401"/>
<dbReference type="RefSeq" id="WP_005333402.1">
    <property type="nucleotide sequence ID" value="NZ_CYXT01000001.1"/>
</dbReference>
<dbReference type="SMART" id="SM00530">
    <property type="entry name" value="HTH_XRE"/>
    <property type="match status" value="1"/>
</dbReference>
<dbReference type="PROSITE" id="PS50943">
    <property type="entry name" value="HTH_CROC1"/>
    <property type="match status" value="1"/>
</dbReference>
<dbReference type="EMBL" id="CYXT01000001">
    <property type="protein sequence ID" value="CUM70015.1"/>
    <property type="molecule type" value="Genomic_DNA"/>
</dbReference>
<proteinExistence type="predicted"/>
<keyword evidence="1" id="KW-0238">DNA-binding</keyword>
<organism evidence="3 4">
    <name type="scientific">Anaerostipes hadrus</name>
    <dbReference type="NCBI Taxonomy" id="649756"/>
    <lineage>
        <taxon>Bacteria</taxon>
        <taxon>Bacillati</taxon>
        <taxon>Bacillota</taxon>
        <taxon>Clostridia</taxon>
        <taxon>Lachnospirales</taxon>
        <taxon>Lachnospiraceae</taxon>
        <taxon>Anaerostipes</taxon>
    </lineage>
</organism>
<dbReference type="InterPro" id="IPR010982">
    <property type="entry name" value="Lambda_DNA-bd_dom_sf"/>
</dbReference>
<dbReference type="Pfam" id="PF01381">
    <property type="entry name" value="HTH_3"/>
    <property type="match status" value="1"/>
</dbReference>
<dbReference type="Gene3D" id="1.10.260.40">
    <property type="entry name" value="lambda repressor-like DNA-binding domains"/>
    <property type="match status" value="1"/>
</dbReference>
<name>A0A173QWN3_ANAHA</name>